<evidence type="ECO:0000313" key="1">
    <source>
        <dbReference type="EMBL" id="AVF37118.1"/>
    </source>
</evidence>
<name>A0A2L1UWA6_9GAMM</name>
<proteinExistence type="predicted"/>
<dbReference type="Pfam" id="PF06995">
    <property type="entry name" value="Phage_P2_GpU"/>
    <property type="match status" value="1"/>
</dbReference>
<dbReference type="InterPro" id="IPR016912">
    <property type="entry name" value="Phage_P2_GpU"/>
</dbReference>
<dbReference type="RefSeq" id="WP_104924476.1">
    <property type="nucleotide sequence ID" value="NZ_CP019062.1"/>
</dbReference>
<evidence type="ECO:0000313" key="2">
    <source>
        <dbReference type="Proteomes" id="UP000239197"/>
    </source>
</evidence>
<organism evidence="1 2">
    <name type="scientific">Rahnella sikkimica</name>
    <dbReference type="NCBI Taxonomy" id="1805933"/>
    <lineage>
        <taxon>Bacteria</taxon>
        <taxon>Pseudomonadati</taxon>
        <taxon>Pseudomonadota</taxon>
        <taxon>Gammaproteobacteria</taxon>
        <taxon>Enterobacterales</taxon>
        <taxon>Yersiniaceae</taxon>
        <taxon>Rahnella</taxon>
    </lineage>
</organism>
<dbReference type="PIRSF" id="PIRSF029208">
    <property type="entry name" value="Phage_tail_GPU"/>
    <property type="match status" value="1"/>
</dbReference>
<gene>
    <name evidence="1" type="ORF">BV494_20405</name>
</gene>
<dbReference type="AlphaFoldDB" id="A0A2L1UWA6"/>
<dbReference type="InterPro" id="IPR009734">
    <property type="entry name" value="Myoviridae_GpU"/>
</dbReference>
<keyword evidence="2" id="KW-1185">Reference proteome</keyword>
<reference evidence="2" key="1">
    <citation type="submission" date="2017-01" db="EMBL/GenBank/DDBJ databases">
        <title>Genome sequence of Rouxiella sp. ERMR1:05.</title>
        <authorList>
            <person name="Kumar R."/>
            <person name="Singh D."/>
            <person name="Kumar S."/>
        </authorList>
    </citation>
    <scope>NUCLEOTIDE SEQUENCE [LARGE SCALE GENOMIC DNA]</scope>
    <source>
        <strain evidence="2">ERMR1:05</strain>
    </source>
</reference>
<dbReference type="EMBL" id="CP019062">
    <property type="protein sequence ID" value="AVF37118.1"/>
    <property type="molecule type" value="Genomic_DNA"/>
</dbReference>
<accession>A0A2L1UWA6</accession>
<protein>
    <submittedName>
        <fullName evidence="1">Phage tail protein</fullName>
    </submittedName>
</protein>
<dbReference type="KEGG" id="rox:BV494_20405"/>
<sequence length="156" mass="17224">MMMSLGLFVFKLNTLPYQTIHREVNYNWQENTRIGKRPVSQFLGLGEESMKLSGLLLPEVTGGIRYLQVLEGMANSGRAWPLIEGSGTLYGMFIIENVTHDNSEINSNGQARSISFSVLLKRVDESQAAMFGDLLAQAEELFNKASSAVSNFVSGV</sequence>
<dbReference type="Proteomes" id="UP000239197">
    <property type="component" value="Chromosome"/>
</dbReference>
<dbReference type="OrthoDB" id="1550902at2"/>